<name>A0A328E984_9ASTE</name>
<evidence type="ECO:0000256" key="3">
    <source>
        <dbReference type="ARBA" id="ARBA00022679"/>
    </source>
</evidence>
<dbReference type="GO" id="GO:0080044">
    <property type="term" value="F:quercetin 7-O-glucosyltransferase activity"/>
    <property type="evidence" value="ECO:0007669"/>
    <property type="project" value="TreeGrafter"/>
</dbReference>
<comment type="caution">
    <text evidence="6">The sequence shown here is derived from an EMBL/GenBank/DDBJ whole genome shotgun (WGS) entry which is preliminary data.</text>
</comment>
<sequence length="462" mass="50447">MTSQNNGHVLLIPYPSQGHINPILQFAKRLASKGVKATVATTTYTVKSINAAAVSVEPISDGFDEGGFAQAKQADVYLSSFEATGSRTLSGVIAKYEGTAHPVNCVVYDSFFPWALDVARQHSVHAAAFFTNSAAVCAVFAHVHVGNLAVPVVAGEEEAVVLPGIPPLKGQDVPSYLTAPESYPAYFSMLMKQFSNVANADWVFGNTFHELEREVMACVSHVWPAKLIGPMVPSSYLDGTIEGDNGYGSSLWKPIGEEAQKWLETRPNDSVVYVSFGSMVSLSPNQMNELAWALIDSCLDFLWVVRESEQSKLPDGFSDAAARGKGLVVSWCNQLEVLAHQAVGCFVTHCGWNSTLELLSLGVPAVAMPQFTDQFTDAKFIEDVWRVGVRPRLNEFGTVDREELGRCLKEAMEGERSEEIKRNARKWRELAKGAISKGGSSDMVINDFVEHLKCPKGNINYE</sequence>
<dbReference type="Gene3D" id="3.40.50.2000">
    <property type="entry name" value="Glycogen Phosphorylase B"/>
    <property type="match status" value="2"/>
</dbReference>
<evidence type="ECO:0000256" key="5">
    <source>
        <dbReference type="RuleBase" id="RU362057"/>
    </source>
</evidence>
<dbReference type="PANTHER" id="PTHR11926">
    <property type="entry name" value="GLUCOSYL/GLUCURONOSYL TRANSFERASES"/>
    <property type="match status" value="1"/>
</dbReference>
<dbReference type="PROSITE" id="PS00375">
    <property type="entry name" value="UDPGT"/>
    <property type="match status" value="1"/>
</dbReference>
<dbReference type="Pfam" id="PF00201">
    <property type="entry name" value="UDPGT"/>
    <property type="match status" value="1"/>
</dbReference>
<evidence type="ECO:0000313" key="6">
    <source>
        <dbReference type="EMBL" id="RAL53238.1"/>
    </source>
</evidence>
<evidence type="ECO:0000313" key="7">
    <source>
        <dbReference type="Proteomes" id="UP000249390"/>
    </source>
</evidence>
<dbReference type="AlphaFoldDB" id="A0A328E984"/>
<dbReference type="CDD" id="cd03784">
    <property type="entry name" value="GT1_Gtf-like"/>
    <property type="match status" value="1"/>
</dbReference>
<evidence type="ECO:0000256" key="4">
    <source>
        <dbReference type="RuleBase" id="RU003718"/>
    </source>
</evidence>
<keyword evidence="7" id="KW-1185">Reference proteome</keyword>
<accession>A0A328E984</accession>
<organism evidence="6 7">
    <name type="scientific">Cuscuta australis</name>
    <dbReference type="NCBI Taxonomy" id="267555"/>
    <lineage>
        <taxon>Eukaryota</taxon>
        <taxon>Viridiplantae</taxon>
        <taxon>Streptophyta</taxon>
        <taxon>Embryophyta</taxon>
        <taxon>Tracheophyta</taxon>
        <taxon>Spermatophyta</taxon>
        <taxon>Magnoliopsida</taxon>
        <taxon>eudicotyledons</taxon>
        <taxon>Gunneridae</taxon>
        <taxon>Pentapetalae</taxon>
        <taxon>asterids</taxon>
        <taxon>lamiids</taxon>
        <taxon>Solanales</taxon>
        <taxon>Convolvulaceae</taxon>
        <taxon>Cuscuteae</taxon>
        <taxon>Cuscuta</taxon>
        <taxon>Cuscuta subgen. Grammica</taxon>
        <taxon>Cuscuta sect. Cleistogrammica</taxon>
    </lineage>
</organism>
<dbReference type="EC" id="2.4.1.-" evidence="5"/>
<reference evidence="6 7" key="1">
    <citation type="submission" date="2018-06" db="EMBL/GenBank/DDBJ databases">
        <title>The Genome of Cuscuta australis (Dodder) Provides Insight into the Evolution of Plant Parasitism.</title>
        <authorList>
            <person name="Liu H."/>
        </authorList>
    </citation>
    <scope>NUCLEOTIDE SEQUENCE [LARGE SCALE GENOMIC DNA]</scope>
    <source>
        <strain evidence="7">cv. Yunnan</strain>
        <tissue evidence="6">Vines</tissue>
    </source>
</reference>
<dbReference type="InterPro" id="IPR035595">
    <property type="entry name" value="UDP_glycos_trans_CS"/>
</dbReference>
<dbReference type="FunFam" id="3.40.50.2000:FF:000019">
    <property type="entry name" value="Glycosyltransferase"/>
    <property type="match status" value="1"/>
</dbReference>
<dbReference type="InterPro" id="IPR002213">
    <property type="entry name" value="UDP_glucos_trans"/>
</dbReference>
<keyword evidence="3 4" id="KW-0808">Transferase</keyword>
<dbReference type="FunFam" id="3.40.50.2000:FF:000057">
    <property type="entry name" value="Glycosyltransferase"/>
    <property type="match status" value="1"/>
</dbReference>
<protein>
    <recommendedName>
        <fullName evidence="5">Glycosyltransferase</fullName>
        <ecNumber evidence="5">2.4.1.-</ecNumber>
    </recommendedName>
</protein>
<proteinExistence type="inferred from homology"/>
<dbReference type="SUPFAM" id="SSF53756">
    <property type="entry name" value="UDP-Glycosyltransferase/glycogen phosphorylase"/>
    <property type="match status" value="1"/>
</dbReference>
<evidence type="ECO:0000256" key="2">
    <source>
        <dbReference type="ARBA" id="ARBA00022676"/>
    </source>
</evidence>
<gene>
    <name evidence="6" type="ORF">DM860_006910</name>
</gene>
<evidence type="ECO:0000256" key="1">
    <source>
        <dbReference type="ARBA" id="ARBA00009995"/>
    </source>
</evidence>
<keyword evidence="2 4" id="KW-0328">Glycosyltransferase</keyword>
<dbReference type="GO" id="GO:0080043">
    <property type="term" value="F:quercetin 3-O-glucosyltransferase activity"/>
    <property type="evidence" value="ECO:0007669"/>
    <property type="project" value="TreeGrafter"/>
</dbReference>
<dbReference type="PANTHER" id="PTHR11926:SF727">
    <property type="entry name" value="UDP-GLYCOSYLTRANSFERASE 74B1"/>
    <property type="match status" value="1"/>
</dbReference>
<dbReference type="EMBL" id="NQVE01000027">
    <property type="protein sequence ID" value="RAL53238.1"/>
    <property type="molecule type" value="Genomic_DNA"/>
</dbReference>
<comment type="similarity">
    <text evidence="1 4">Belongs to the UDP-glycosyltransferase family.</text>
</comment>
<dbReference type="Proteomes" id="UP000249390">
    <property type="component" value="Unassembled WGS sequence"/>
</dbReference>